<evidence type="ECO:0000313" key="12">
    <source>
        <dbReference type="Proteomes" id="UP001152888"/>
    </source>
</evidence>
<feature type="domain" description="HTH psq-type" evidence="10">
    <location>
        <begin position="5"/>
        <end position="56"/>
    </location>
</feature>
<dbReference type="PANTHER" id="PTHR33215">
    <property type="entry name" value="PROTEIN DISTAL ANTENNA"/>
    <property type="match status" value="1"/>
</dbReference>
<keyword evidence="12" id="KW-1185">Reference proteome</keyword>
<feature type="compositionally biased region" description="Polar residues" evidence="9">
    <location>
        <begin position="87"/>
        <end position="99"/>
    </location>
</feature>
<evidence type="ECO:0000256" key="3">
    <source>
        <dbReference type="ARBA" id="ARBA00022553"/>
    </source>
</evidence>
<evidence type="ECO:0000256" key="5">
    <source>
        <dbReference type="ARBA" id="ARBA00023125"/>
    </source>
</evidence>
<reference evidence="11" key="1">
    <citation type="submission" date="2022-03" db="EMBL/GenBank/DDBJ databases">
        <authorList>
            <person name="Sayadi A."/>
        </authorList>
    </citation>
    <scope>NUCLEOTIDE SEQUENCE</scope>
</reference>
<evidence type="ECO:0000256" key="7">
    <source>
        <dbReference type="ARBA" id="ARBA00023242"/>
    </source>
</evidence>
<feature type="DNA-binding region" description="H-T-H motif" evidence="8">
    <location>
        <begin position="32"/>
        <end position="52"/>
    </location>
</feature>
<protein>
    <recommendedName>
        <fullName evidence="10">HTH psq-type domain-containing protein</fullName>
    </recommendedName>
</protein>
<evidence type="ECO:0000256" key="4">
    <source>
        <dbReference type="ARBA" id="ARBA00023015"/>
    </source>
</evidence>
<dbReference type="GO" id="GO:0003700">
    <property type="term" value="F:DNA-binding transcription factor activity"/>
    <property type="evidence" value="ECO:0007669"/>
    <property type="project" value="UniProtKB-ARBA"/>
</dbReference>
<dbReference type="EMBL" id="CAKOFQ010006656">
    <property type="protein sequence ID" value="CAH1954864.1"/>
    <property type="molecule type" value="Genomic_DNA"/>
</dbReference>
<dbReference type="SUPFAM" id="SSF46689">
    <property type="entry name" value="Homeodomain-like"/>
    <property type="match status" value="1"/>
</dbReference>
<dbReference type="GO" id="GO:0007379">
    <property type="term" value="P:segment specification"/>
    <property type="evidence" value="ECO:0007669"/>
    <property type="project" value="UniProtKB-ARBA"/>
</dbReference>
<feature type="compositionally biased region" description="Basic and acidic residues" evidence="9">
    <location>
        <begin position="103"/>
        <end position="112"/>
    </location>
</feature>
<name>A0A9P0JKF8_ACAOB</name>
<evidence type="ECO:0000256" key="2">
    <source>
        <dbReference type="ARBA" id="ARBA00022473"/>
    </source>
</evidence>
<dbReference type="GO" id="GO:0003677">
    <property type="term" value="F:DNA binding"/>
    <property type="evidence" value="ECO:0007669"/>
    <property type="project" value="UniProtKB-UniRule"/>
</dbReference>
<dbReference type="InterPro" id="IPR051839">
    <property type="entry name" value="RD_transcriptional_regulator"/>
</dbReference>
<dbReference type="InterPro" id="IPR007889">
    <property type="entry name" value="HTH_Psq"/>
</dbReference>
<feature type="compositionally biased region" description="Basic and acidic residues" evidence="9">
    <location>
        <begin position="133"/>
        <end position="142"/>
    </location>
</feature>
<feature type="region of interest" description="Disordered" evidence="9">
    <location>
        <begin position="233"/>
        <end position="254"/>
    </location>
</feature>
<dbReference type="GO" id="GO:0048749">
    <property type="term" value="P:compound eye development"/>
    <property type="evidence" value="ECO:0007669"/>
    <property type="project" value="UniProtKB-ARBA"/>
</dbReference>
<feature type="compositionally biased region" description="Low complexity" evidence="9">
    <location>
        <begin position="234"/>
        <end position="252"/>
    </location>
</feature>
<dbReference type="InterPro" id="IPR036388">
    <property type="entry name" value="WH-like_DNA-bd_sf"/>
</dbReference>
<keyword evidence="5 8" id="KW-0238">DNA-binding</keyword>
<dbReference type="InterPro" id="IPR009057">
    <property type="entry name" value="Homeodomain-like_sf"/>
</dbReference>
<dbReference type="Pfam" id="PF04218">
    <property type="entry name" value="CENP-B_N"/>
    <property type="match status" value="1"/>
</dbReference>
<dbReference type="Gene3D" id="1.10.10.10">
    <property type="entry name" value="Winged helix-like DNA-binding domain superfamily/Winged helix DNA-binding domain"/>
    <property type="match status" value="1"/>
</dbReference>
<dbReference type="PANTHER" id="PTHR33215:SF13">
    <property type="entry name" value="PROTEIN DISTAL ANTENNA"/>
    <property type="match status" value="1"/>
</dbReference>
<feature type="compositionally biased region" description="Polar residues" evidence="9">
    <location>
        <begin position="113"/>
        <end position="132"/>
    </location>
</feature>
<evidence type="ECO:0000313" key="11">
    <source>
        <dbReference type="EMBL" id="CAH1954864.1"/>
    </source>
</evidence>
<dbReference type="GO" id="GO:0021556">
    <property type="term" value="P:central nervous system formation"/>
    <property type="evidence" value="ECO:0007669"/>
    <property type="project" value="UniProtKB-ARBA"/>
</dbReference>
<evidence type="ECO:0000256" key="8">
    <source>
        <dbReference type="PROSITE-ProRule" id="PRU00320"/>
    </source>
</evidence>
<feature type="region of interest" description="Disordered" evidence="9">
    <location>
        <begin position="61"/>
        <end position="144"/>
    </location>
</feature>
<keyword evidence="3" id="KW-0597">Phosphoprotein</keyword>
<dbReference type="OrthoDB" id="6624814at2759"/>
<dbReference type="FunFam" id="1.10.10.10:FF:000293">
    <property type="entry name" value="Tigger transposable element-derived protein 5"/>
    <property type="match status" value="1"/>
</dbReference>
<dbReference type="GO" id="GO:0005634">
    <property type="term" value="C:nucleus"/>
    <property type="evidence" value="ECO:0007669"/>
    <property type="project" value="UniProtKB-SubCell"/>
</dbReference>
<proteinExistence type="predicted"/>
<evidence type="ECO:0000259" key="10">
    <source>
        <dbReference type="PROSITE" id="PS50960"/>
    </source>
</evidence>
<keyword evidence="4" id="KW-0805">Transcription regulation</keyword>
<evidence type="ECO:0000256" key="9">
    <source>
        <dbReference type="SAM" id="MobiDB-lite"/>
    </source>
</evidence>
<gene>
    <name evidence="11" type="ORF">ACAOBT_LOCUS778</name>
</gene>
<dbReference type="GO" id="GO:0007469">
    <property type="term" value="P:antennal development"/>
    <property type="evidence" value="ECO:0007669"/>
    <property type="project" value="UniProtKB-ARBA"/>
</dbReference>
<evidence type="ECO:0000256" key="6">
    <source>
        <dbReference type="ARBA" id="ARBA00023163"/>
    </source>
</evidence>
<dbReference type="Proteomes" id="UP001152888">
    <property type="component" value="Unassembled WGS sequence"/>
</dbReference>
<keyword evidence="2" id="KW-0217">Developmental protein</keyword>
<sequence length="427" mass="47993">MSVVKTGKRPLRSLTAHEKLDAIRRVHGGETKASVASDIGVPESTLRGWCKNEDKIAYLSRQSSPDTDESFNDYTISKKPKVEDQPFNLSLKRNGQHSPNYEDDLRFKHTEPDSSMNTSLYRPQTSQFTNRMTESERSRSELARMNSCPSDLTAFTANMMAHWNALVMQKALQEQAKTYVTAAADTSTRISPAECGLLTTVDKQKDMVHHLPKDKQRVDEAILSWLSTSATLQTSNGIPSSSPASTSTVSSTQFDNSMTANQSSCFLKRYNQQPYGQQLPQDTKLVYYQQLTNEPQAATLSPPVQPQPLLQIVRVPDQQGAENVSMHNEQQKETTNNKVRSVLDKLLLNNSINVAVNRNATRVEEDTLTRIEAVQHGEKFLEWLETCSDPSITAMQIIQYRTLLNNLKAGEDRKNGELQVKSKVKRK</sequence>
<keyword evidence="6" id="KW-0804">Transcription</keyword>
<comment type="subcellular location">
    <subcellularLocation>
        <location evidence="1 8">Nucleus</location>
    </subcellularLocation>
</comment>
<accession>A0A9P0JKF8</accession>
<organism evidence="11 12">
    <name type="scientific">Acanthoscelides obtectus</name>
    <name type="common">Bean weevil</name>
    <name type="synonym">Bruchus obtectus</name>
    <dbReference type="NCBI Taxonomy" id="200917"/>
    <lineage>
        <taxon>Eukaryota</taxon>
        <taxon>Metazoa</taxon>
        <taxon>Ecdysozoa</taxon>
        <taxon>Arthropoda</taxon>
        <taxon>Hexapoda</taxon>
        <taxon>Insecta</taxon>
        <taxon>Pterygota</taxon>
        <taxon>Neoptera</taxon>
        <taxon>Endopterygota</taxon>
        <taxon>Coleoptera</taxon>
        <taxon>Polyphaga</taxon>
        <taxon>Cucujiformia</taxon>
        <taxon>Chrysomeloidea</taxon>
        <taxon>Chrysomelidae</taxon>
        <taxon>Bruchinae</taxon>
        <taxon>Bruchini</taxon>
        <taxon>Acanthoscelides</taxon>
    </lineage>
</organism>
<comment type="caution">
    <text evidence="11">The sequence shown here is derived from an EMBL/GenBank/DDBJ whole genome shotgun (WGS) entry which is preliminary data.</text>
</comment>
<dbReference type="PROSITE" id="PS50960">
    <property type="entry name" value="HTH_PSQ"/>
    <property type="match status" value="1"/>
</dbReference>
<keyword evidence="7 8" id="KW-0539">Nucleus</keyword>
<dbReference type="AlphaFoldDB" id="A0A9P0JKF8"/>
<evidence type="ECO:0000256" key="1">
    <source>
        <dbReference type="ARBA" id="ARBA00004123"/>
    </source>
</evidence>